<dbReference type="Gramene" id="rna854">
    <property type="protein sequence ID" value="RHN77407.1"/>
    <property type="gene ID" value="gene854"/>
</dbReference>
<dbReference type="Proteomes" id="UP000265566">
    <property type="component" value="Chromosome 1"/>
</dbReference>
<gene>
    <name evidence="1" type="ORF">MtrunA17_Chr1g0154451</name>
</gene>
<evidence type="ECO:0000313" key="1">
    <source>
        <dbReference type="EMBL" id="RHN77407.1"/>
    </source>
</evidence>
<name>A0A396JQR2_MEDTR</name>
<accession>A0A396JQR2</accession>
<comment type="caution">
    <text evidence="1">The sequence shown here is derived from an EMBL/GenBank/DDBJ whole genome shotgun (WGS) entry which is preliminary data.</text>
</comment>
<sequence length="92" mass="9862">MAIDSPLLNNGVNSPPSVVHHEEEKPLKIVHKIGVESKKLWKIAGPTILTSLSQYSLGAFTSTFVGHVNELDLAAFSVENSVIAGFAFGFLV</sequence>
<dbReference type="EMBL" id="PSQE01000001">
    <property type="protein sequence ID" value="RHN77407.1"/>
    <property type="molecule type" value="Genomic_DNA"/>
</dbReference>
<reference evidence="2" key="1">
    <citation type="journal article" date="2018" name="Nat. Plants">
        <title>Whole-genome landscape of Medicago truncatula symbiotic genes.</title>
        <authorList>
            <person name="Pecrix Y."/>
            <person name="Staton S.E."/>
            <person name="Sallet E."/>
            <person name="Lelandais-Briere C."/>
            <person name="Moreau S."/>
            <person name="Carrere S."/>
            <person name="Blein T."/>
            <person name="Jardinaud M.F."/>
            <person name="Latrasse D."/>
            <person name="Zouine M."/>
            <person name="Zahm M."/>
            <person name="Kreplak J."/>
            <person name="Mayjonade B."/>
            <person name="Satge C."/>
            <person name="Perez M."/>
            <person name="Cauet S."/>
            <person name="Marande W."/>
            <person name="Chantry-Darmon C."/>
            <person name="Lopez-Roques C."/>
            <person name="Bouchez O."/>
            <person name="Berard A."/>
            <person name="Debelle F."/>
            <person name="Munos S."/>
            <person name="Bendahmane A."/>
            <person name="Berges H."/>
            <person name="Niebel A."/>
            <person name="Buitink J."/>
            <person name="Frugier F."/>
            <person name="Benhamed M."/>
            <person name="Crespi M."/>
            <person name="Gouzy J."/>
            <person name="Gamas P."/>
        </authorList>
    </citation>
    <scope>NUCLEOTIDE SEQUENCE [LARGE SCALE GENOMIC DNA]</scope>
    <source>
        <strain evidence="2">cv. Jemalong A17</strain>
    </source>
</reference>
<evidence type="ECO:0008006" key="3">
    <source>
        <dbReference type="Google" id="ProtNLM"/>
    </source>
</evidence>
<protein>
    <recommendedName>
        <fullName evidence="3">Multi antimicrobial extrusion protein</fullName>
    </recommendedName>
</protein>
<proteinExistence type="predicted"/>
<evidence type="ECO:0000313" key="2">
    <source>
        <dbReference type="Proteomes" id="UP000265566"/>
    </source>
</evidence>
<organism evidence="1 2">
    <name type="scientific">Medicago truncatula</name>
    <name type="common">Barrel medic</name>
    <name type="synonym">Medicago tribuloides</name>
    <dbReference type="NCBI Taxonomy" id="3880"/>
    <lineage>
        <taxon>Eukaryota</taxon>
        <taxon>Viridiplantae</taxon>
        <taxon>Streptophyta</taxon>
        <taxon>Embryophyta</taxon>
        <taxon>Tracheophyta</taxon>
        <taxon>Spermatophyta</taxon>
        <taxon>Magnoliopsida</taxon>
        <taxon>eudicotyledons</taxon>
        <taxon>Gunneridae</taxon>
        <taxon>Pentapetalae</taxon>
        <taxon>rosids</taxon>
        <taxon>fabids</taxon>
        <taxon>Fabales</taxon>
        <taxon>Fabaceae</taxon>
        <taxon>Papilionoideae</taxon>
        <taxon>50 kb inversion clade</taxon>
        <taxon>NPAAA clade</taxon>
        <taxon>Hologalegina</taxon>
        <taxon>IRL clade</taxon>
        <taxon>Trifolieae</taxon>
        <taxon>Medicago</taxon>
    </lineage>
</organism>
<dbReference type="AlphaFoldDB" id="A0A396JQR2"/>